<dbReference type="EMBL" id="OX459943">
    <property type="protein sequence ID" value="CAI9178229.1"/>
    <property type="molecule type" value="Genomic_DNA"/>
</dbReference>
<organism evidence="2 3">
    <name type="scientific">Rangifer tarandus platyrhynchus</name>
    <name type="common">Svalbard reindeer</name>
    <dbReference type="NCBI Taxonomy" id="3082113"/>
    <lineage>
        <taxon>Eukaryota</taxon>
        <taxon>Metazoa</taxon>
        <taxon>Chordata</taxon>
        <taxon>Craniata</taxon>
        <taxon>Vertebrata</taxon>
        <taxon>Euteleostomi</taxon>
        <taxon>Mammalia</taxon>
        <taxon>Eutheria</taxon>
        <taxon>Laurasiatheria</taxon>
        <taxon>Artiodactyla</taxon>
        <taxon>Ruminantia</taxon>
        <taxon>Pecora</taxon>
        <taxon>Cervidae</taxon>
        <taxon>Odocoileinae</taxon>
        <taxon>Rangifer</taxon>
    </lineage>
</organism>
<evidence type="ECO:0000313" key="3">
    <source>
        <dbReference type="Proteomes" id="UP001176941"/>
    </source>
</evidence>
<accession>A0ABN9A2R5</accession>
<protein>
    <recommendedName>
        <fullName evidence="4">Lipoprotein</fullName>
    </recommendedName>
</protein>
<reference evidence="2" key="1">
    <citation type="submission" date="2023-04" db="EMBL/GenBank/DDBJ databases">
        <authorList>
            <consortium name="ELIXIR-Norway"/>
        </authorList>
    </citation>
    <scope>NUCLEOTIDE SEQUENCE [LARGE SCALE GENOMIC DNA]</scope>
</reference>
<evidence type="ECO:0000256" key="1">
    <source>
        <dbReference type="SAM" id="MobiDB-lite"/>
    </source>
</evidence>
<gene>
    <name evidence="2" type="ORF">MRATA1EN1_LOCUS27191</name>
</gene>
<proteinExistence type="predicted"/>
<keyword evidence="3" id="KW-1185">Reference proteome</keyword>
<name>A0ABN9A2R5_RANTA</name>
<dbReference type="Proteomes" id="UP001176941">
    <property type="component" value="Chromosome 7"/>
</dbReference>
<evidence type="ECO:0008006" key="4">
    <source>
        <dbReference type="Google" id="ProtNLM"/>
    </source>
</evidence>
<sequence length="71" mass="7618">MPHKNRSGRELRLGAMLFGSCSFHASSTGGAPEPGGGKQSRDRKGCRLPLCRNRLTGSPEPRASGRTNRLP</sequence>
<feature type="region of interest" description="Disordered" evidence="1">
    <location>
        <begin position="22"/>
        <end position="71"/>
    </location>
</feature>
<evidence type="ECO:0000313" key="2">
    <source>
        <dbReference type="EMBL" id="CAI9178229.1"/>
    </source>
</evidence>